<evidence type="ECO:0008006" key="2">
    <source>
        <dbReference type="Google" id="ProtNLM"/>
    </source>
</evidence>
<proteinExistence type="predicted"/>
<sequence length="221" mass="24292">MRAHGFEQLRSVIVDKLQAGQELSDVDITACLKAATSSEEVGSRGFVLDGWPRTEAQAILLEEAGIVPSTVVEISTSDATCRARGPIDVEPQLDSYHRSNSKSTPSSFYRRLRGNVVTVDGEQSRWAVYAAAERSVMVRRTGALNEEWEWTDDACLFVVQATQQAESHYRQRISAGQPAKLSTLGGVISLDSFRRGLSAEFGGYCPVSFKGWMKMVVVSRV</sequence>
<protein>
    <recommendedName>
        <fullName evidence="2">Adenylate kinase</fullName>
    </recommendedName>
</protein>
<dbReference type="SUPFAM" id="SSF52540">
    <property type="entry name" value="P-loop containing nucleoside triphosphate hydrolases"/>
    <property type="match status" value="1"/>
</dbReference>
<dbReference type="Gene3D" id="3.40.50.300">
    <property type="entry name" value="P-loop containing nucleotide triphosphate hydrolases"/>
    <property type="match status" value="1"/>
</dbReference>
<dbReference type="AlphaFoldDB" id="A0A7S3DEP6"/>
<dbReference type="InterPro" id="IPR027417">
    <property type="entry name" value="P-loop_NTPase"/>
</dbReference>
<evidence type="ECO:0000313" key="1">
    <source>
        <dbReference type="EMBL" id="CAE0255459.1"/>
    </source>
</evidence>
<organism evidence="1">
    <name type="scientific">Palpitomonas bilix</name>
    <dbReference type="NCBI Taxonomy" id="652834"/>
    <lineage>
        <taxon>Eukaryota</taxon>
        <taxon>Eukaryota incertae sedis</taxon>
    </lineage>
</organism>
<name>A0A7S3DEP6_9EUKA</name>
<gene>
    <name evidence="1" type="ORF">PBIL07802_LOCUS17713</name>
</gene>
<accession>A0A7S3DEP6</accession>
<dbReference type="EMBL" id="HBIB01027271">
    <property type="protein sequence ID" value="CAE0255459.1"/>
    <property type="molecule type" value="Transcribed_RNA"/>
</dbReference>
<reference evidence="1" key="1">
    <citation type="submission" date="2021-01" db="EMBL/GenBank/DDBJ databases">
        <authorList>
            <person name="Corre E."/>
            <person name="Pelletier E."/>
            <person name="Niang G."/>
            <person name="Scheremetjew M."/>
            <person name="Finn R."/>
            <person name="Kale V."/>
            <person name="Holt S."/>
            <person name="Cochrane G."/>
            <person name="Meng A."/>
            <person name="Brown T."/>
            <person name="Cohen L."/>
        </authorList>
    </citation>
    <scope>NUCLEOTIDE SEQUENCE</scope>
    <source>
        <strain evidence="1">NIES-2562</strain>
    </source>
</reference>